<dbReference type="Pfam" id="PF04149">
    <property type="entry name" value="DUF397"/>
    <property type="match status" value="1"/>
</dbReference>
<sequence length="74" mass="7702">MSNTPDLTRAVWVKSTYSNANGGNCVEWAPAHAVSGVVPVRDSKDPHGPALLFAPRAWSAFIGAVKSGELPALG</sequence>
<proteinExistence type="predicted"/>
<accession>A0ABS7QUM6</accession>
<organism evidence="2 3">
    <name type="scientific">Streptantibioticus parmotrematis</name>
    <dbReference type="NCBI Taxonomy" id="2873249"/>
    <lineage>
        <taxon>Bacteria</taxon>
        <taxon>Bacillati</taxon>
        <taxon>Actinomycetota</taxon>
        <taxon>Actinomycetes</taxon>
        <taxon>Kitasatosporales</taxon>
        <taxon>Streptomycetaceae</taxon>
        <taxon>Streptantibioticus</taxon>
    </lineage>
</organism>
<comment type="caution">
    <text evidence="2">The sequence shown here is derived from an EMBL/GenBank/DDBJ whole genome shotgun (WGS) entry which is preliminary data.</text>
</comment>
<protein>
    <submittedName>
        <fullName evidence="2">DUF397 domain-containing protein</fullName>
    </submittedName>
</protein>
<evidence type="ECO:0000259" key="1">
    <source>
        <dbReference type="Pfam" id="PF04149"/>
    </source>
</evidence>
<name>A0ABS7QUM6_9ACTN</name>
<keyword evidence="3" id="KW-1185">Reference proteome</keyword>
<evidence type="ECO:0000313" key="2">
    <source>
        <dbReference type="EMBL" id="MBY8886411.1"/>
    </source>
</evidence>
<dbReference type="EMBL" id="JAINVZ010000010">
    <property type="protein sequence ID" value="MBY8886411.1"/>
    <property type="molecule type" value="Genomic_DNA"/>
</dbReference>
<gene>
    <name evidence="2" type="ORF">K7472_16270</name>
</gene>
<evidence type="ECO:0000313" key="3">
    <source>
        <dbReference type="Proteomes" id="UP001198565"/>
    </source>
</evidence>
<reference evidence="2 3" key="1">
    <citation type="submission" date="2021-08" db="EMBL/GenBank/DDBJ databases">
        <title>Streptomyces sp. PTM05 isolated from lichen.</title>
        <authorList>
            <person name="Somphong A."/>
            <person name="Phongsopitanun W."/>
            <person name="Tanasupawat S."/>
        </authorList>
    </citation>
    <scope>NUCLEOTIDE SEQUENCE [LARGE SCALE GENOMIC DNA]</scope>
    <source>
        <strain evidence="2 3">Ptm05</strain>
    </source>
</reference>
<feature type="domain" description="DUF397" evidence="1">
    <location>
        <begin position="10"/>
        <end position="66"/>
    </location>
</feature>
<dbReference type="RefSeq" id="WP_222978612.1">
    <property type="nucleotide sequence ID" value="NZ_JAINVZ010000010.1"/>
</dbReference>
<dbReference type="InterPro" id="IPR007278">
    <property type="entry name" value="DUF397"/>
</dbReference>
<dbReference type="Proteomes" id="UP001198565">
    <property type="component" value="Unassembled WGS sequence"/>
</dbReference>